<keyword evidence="8 9" id="KW-0804">Transcription</keyword>
<evidence type="ECO:0000256" key="2">
    <source>
        <dbReference type="ARBA" id="ARBA00022741"/>
    </source>
</evidence>
<keyword evidence="14" id="KW-1185">Reference proteome</keyword>
<feature type="binding site" evidence="9">
    <location>
        <position position="212"/>
    </location>
    <ligand>
        <name>ATP</name>
        <dbReference type="ChEBI" id="CHEBI:30616"/>
    </ligand>
</feature>
<feature type="region of interest" description="RNA-binding 1" evidence="9">
    <location>
        <begin position="78"/>
        <end position="80"/>
    </location>
</feature>
<dbReference type="PANTHER" id="PTHR46425">
    <property type="entry name" value="TRANSCRIPTION TERMINATION FACTOR RHO"/>
    <property type="match status" value="1"/>
</dbReference>
<dbReference type="HAMAP" id="MF_01884">
    <property type="entry name" value="Rho"/>
    <property type="match status" value="1"/>
</dbReference>
<dbReference type="Gene3D" id="3.40.50.300">
    <property type="entry name" value="P-loop containing nucleotide triphosphate hydrolases"/>
    <property type="match status" value="1"/>
</dbReference>
<feature type="region of interest" description="RNA-binding 1" evidence="9">
    <location>
        <begin position="61"/>
        <end position="66"/>
    </location>
</feature>
<dbReference type="NCBIfam" id="TIGR00767">
    <property type="entry name" value="rho"/>
    <property type="match status" value="1"/>
</dbReference>
<reference evidence="13 14" key="1">
    <citation type="submission" date="2020-08" db="EMBL/GenBank/DDBJ databases">
        <title>Whole genome sequence of Shewanella sp strain PS-2.</title>
        <authorList>
            <person name="Das S.K."/>
        </authorList>
    </citation>
    <scope>NUCLEOTIDE SEQUENCE [LARGE SCALE GENOMIC DNA]</scope>
    <source>
        <strain evidence="13 14">PS-2</strain>
    </source>
</reference>
<feature type="binding site" evidence="9">
    <location>
        <begin position="181"/>
        <end position="186"/>
    </location>
    <ligand>
        <name>ATP</name>
        <dbReference type="ChEBI" id="CHEBI:30616"/>
    </ligand>
</feature>
<feature type="domain" description="Rho RNA-BD" evidence="12">
    <location>
        <begin position="48"/>
        <end position="123"/>
    </location>
</feature>
<keyword evidence="3 9" id="KW-0378">Hydrolase</keyword>
<protein>
    <recommendedName>
        <fullName evidence="9 10">Transcription termination factor Rho</fullName>
        <ecNumber evidence="9 10">3.6.4.-</ecNumber>
    </recommendedName>
    <alternativeName>
        <fullName evidence="9">ATP-dependent helicase Rho</fullName>
    </alternativeName>
</protein>
<evidence type="ECO:0000256" key="5">
    <source>
        <dbReference type="ARBA" id="ARBA00022840"/>
    </source>
</evidence>
<dbReference type="CDD" id="cd04459">
    <property type="entry name" value="Rho_CSD"/>
    <property type="match status" value="1"/>
</dbReference>
<dbReference type="SUPFAM" id="SSF68912">
    <property type="entry name" value="Rho N-terminal domain-like"/>
    <property type="match status" value="1"/>
</dbReference>
<comment type="caution">
    <text evidence="13">The sequence shown here is derived from an EMBL/GenBank/DDBJ whole genome shotgun (WGS) entry which is preliminary data.</text>
</comment>
<evidence type="ECO:0000256" key="9">
    <source>
        <dbReference type="HAMAP-Rule" id="MF_01884"/>
    </source>
</evidence>
<dbReference type="RefSeq" id="WP_011070765.1">
    <property type="nucleotide sequence ID" value="NZ_JACSDI010000004.1"/>
</dbReference>
<evidence type="ECO:0000256" key="1">
    <source>
        <dbReference type="ARBA" id="ARBA00022472"/>
    </source>
</evidence>
<dbReference type="SUPFAM" id="SSF50249">
    <property type="entry name" value="Nucleic acid-binding proteins"/>
    <property type="match status" value="1"/>
</dbReference>
<keyword evidence="7 9" id="KW-0805">Transcription regulation</keyword>
<dbReference type="NCBIfam" id="NF006886">
    <property type="entry name" value="PRK09376.1"/>
    <property type="match status" value="1"/>
</dbReference>
<dbReference type="InterPro" id="IPR003593">
    <property type="entry name" value="AAA+_ATPase"/>
</dbReference>
<name>A0ABS9QUS7_9GAMM</name>
<proteinExistence type="inferred from homology"/>
<feature type="region of interest" description="RNA-binding 1" evidence="9">
    <location>
        <begin position="108"/>
        <end position="110"/>
    </location>
</feature>
<dbReference type="InterPro" id="IPR011113">
    <property type="entry name" value="Rho_RNA-bd"/>
</dbReference>
<dbReference type="Proteomes" id="UP000829384">
    <property type="component" value="Unassembled WGS sequence"/>
</dbReference>
<keyword evidence="5 9" id="KW-0067">ATP-binding</keyword>
<dbReference type="SUPFAM" id="SSF52540">
    <property type="entry name" value="P-loop containing nucleoside triphosphate hydrolases"/>
    <property type="match status" value="1"/>
</dbReference>
<dbReference type="Gene3D" id="2.40.50.140">
    <property type="entry name" value="Nucleic acid-binding proteins"/>
    <property type="match status" value="1"/>
</dbReference>
<dbReference type="InterPro" id="IPR004665">
    <property type="entry name" value="Term_rho"/>
</dbReference>
<dbReference type="InterPro" id="IPR011112">
    <property type="entry name" value="Rho-like_N"/>
</dbReference>
<evidence type="ECO:0000256" key="3">
    <source>
        <dbReference type="ARBA" id="ARBA00022801"/>
    </source>
</evidence>
<dbReference type="InterPro" id="IPR027417">
    <property type="entry name" value="P-loop_NTPase"/>
</dbReference>
<dbReference type="Pfam" id="PF07497">
    <property type="entry name" value="Rho_RNA_bind"/>
    <property type="match status" value="1"/>
</dbReference>
<evidence type="ECO:0000259" key="12">
    <source>
        <dbReference type="PROSITE" id="PS51856"/>
    </source>
</evidence>
<comment type="subunit">
    <text evidence="9">Homohexamer. The homohexamer assembles into an open ring structure.</text>
</comment>
<dbReference type="SMART" id="SM00382">
    <property type="entry name" value="AAA"/>
    <property type="match status" value="1"/>
</dbReference>
<dbReference type="Pfam" id="PF07498">
    <property type="entry name" value="Rho_N"/>
    <property type="match status" value="1"/>
</dbReference>
<dbReference type="CDD" id="cd01128">
    <property type="entry name" value="rho_factor_C"/>
    <property type="match status" value="1"/>
</dbReference>
<feature type="region of interest" description="RNA-binding 2" evidence="9">
    <location>
        <begin position="284"/>
        <end position="288"/>
    </location>
</feature>
<organism evidence="13 14">
    <name type="scientific">Shewanella cutis</name>
    <dbReference type="NCBI Taxonomy" id="2766780"/>
    <lineage>
        <taxon>Bacteria</taxon>
        <taxon>Pseudomonadati</taxon>
        <taxon>Pseudomonadota</taxon>
        <taxon>Gammaproteobacteria</taxon>
        <taxon>Alteromonadales</taxon>
        <taxon>Shewanellaceae</taxon>
        <taxon>Shewanella</taxon>
    </lineage>
</organism>
<accession>A0ABS9QUS7</accession>
<evidence type="ECO:0000256" key="7">
    <source>
        <dbReference type="ARBA" id="ARBA00023015"/>
    </source>
</evidence>
<gene>
    <name evidence="9 13" type="primary">rho</name>
    <name evidence="13" type="ORF">H9J30_09380</name>
</gene>
<dbReference type="EMBL" id="JACSDI010000004">
    <property type="protein sequence ID" value="MCG9964123.1"/>
    <property type="molecule type" value="Genomic_DNA"/>
</dbReference>
<dbReference type="InterPro" id="IPR011129">
    <property type="entry name" value="CSD"/>
</dbReference>
<keyword evidence="6 9" id="KW-0694">RNA-binding</keyword>
<evidence type="ECO:0000313" key="14">
    <source>
        <dbReference type="Proteomes" id="UP000829384"/>
    </source>
</evidence>
<feature type="site" description="RNA-binding 2" evidence="9">
    <location>
        <position position="326"/>
    </location>
</feature>
<dbReference type="PROSITE" id="PS51856">
    <property type="entry name" value="RHO_RNA_BD"/>
    <property type="match status" value="1"/>
</dbReference>
<comment type="function">
    <text evidence="9">Facilitates transcription termination by a mechanism that involves Rho binding to the nascent RNA, activation of Rho's RNA-dependent ATPase activity, and release of the mRNA from the DNA template.</text>
</comment>
<dbReference type="SMART" id="SM00357">
    <property type="entry name" value="CSP"/>
    <property type="match status" value="1"/>
</dbReference>
<evidence type="ECO:0000256" key="6">
    <source>
        <dbReference type="ARBA" id="ARBA00022884"/>
    </source>
</evidence>
<evidence type="ECO:0000256" key="8">
    <source>
        <dbReference type="ARBA" id="ARBA00023163"/>
    </source>
</evidence>
<keyword evidence="1 9" id="KW-0806">Transcription termination</keyword>
<dbReference type="Gene3D" id="1.10.720.10">
    <property type="match status" value="1"/>
</dbReference>
<evidence type="ECO:0000256" key="10">
    <source>
        <dbReference type="NCBIfam" id="TIGR00767"/>
    </source>
</evidence>
<sequence>MNLTELKDTPISDLVSLAENMKLENMARARKQDIIFSILKAHAKSGEDIFGGGVLEILQDGFGFLRSADGSYLAGPDDIYVSPSQIRRFNMRTGDTIFGKIRPPKEGERYFALLKVNEVNFDKPENSRNKILFENLTPLHAEERMRMERGNGSTEDITARILDLCSPIGKGQRGLIVAPPKAGKTLLLQNIAQSITYNNPEVVLMVLLIDERPEEVTEMQRLVKGEVIASTFDEPASRHVQVAEMVIEKAKRLVEHKKDVVILLDSITRLARAYNTVIPSSGKVLTGGVDANALHRPKRFFGAARNIENGGSLTIIATALVDTGSKMDEVIYEEFKGTGNQELHLSRKAAEKRVFPAIDFNRSGTRREEKLTNPDELQKMWILRKILNPMDEVSAMEFLIDKLAMTKTNDEFFTAMKRAKS</sequence>
<keyword evidence="2 9" id="KW-0547">Nucleotide-binding</keyword>
<dbReference type="InterPro" id="IPR000194">
    <property type="entry name" value="ATPase_F1/V1/A1_a/bsu_nucl-bd"/>
</dbReference>
<evidence type="ECO:0000256" key="4">
    <source>
        <dbReference type="ARBA" id="ARBA00022806"/>
    </source>
</evidence>
<keyword evidence="4 9" id="KW-0347">Helicase</keyword>
<feature type="binding site" evidence="9">
    <location>
        <begin position="169"/>
        <end position="174"/>
    </location>
    <ligand>
        <name>ATP</name>
        <dbReference type="ChEBI" id="CHEBI:30616"/>
    </ligand>
</feature>
<evidence type="ECO:0000313" key="13">
    <source>
        <dbReference type="EMBL" id="MCG9964123.1"/>
    </source>
</evidence>
<dbReference type="InterPro" id="IPR012340">
    <property type="entry name" value="NA-bd_OB-fold"/>
</dbReference>
<dbReference type="InterPro" id="IPR036269">
    <property type="entry name" value="Rho_N_sf"/>
</dbReference>
<dbReference type="SMART" id="SM00959">
    <property type="entry name" value="Rho_N"/>
    <property type="match status" value="1"/>
</dbReference>
<dbReference type="PANTHER" id="PTHR46425:SF1">
    <property type="entry name" value="TRANSCRIPTION TERMINATION FACTOR RHO"/>
    <property type="match status" value="1"/>
</dbReference>
<dbReference type="EC" id="3.6.4.-" evidence="9 10"/>
<dbReference type="InterPro" id="IPR041703">
    <property type="entry name" value="Rho_factor_ATP-bd"/>
</dbReference>
<comment type="similarity">
    <text evidence="9 11">Belongs to the Rho family.</text>
</comment>
<evidence type="ECO:0000256" key="11">
    <source>
        <dbReference type="PROSITE-ProRule" id="PRU01203"/>
    </source>
</evidence>
<dbReference type="Pfam" id="PF00006">
    <property type="entry name" value="ATP-synt_ab"/>
    <property type="match status" value="1"/>
</dbReference>